<dbReference type="EMBL" id="CP093428">
    <property type="protein sequence ID" value="WGK88376.1"/>
    <property type="molecule type" value="Genomic_DNA"/>
</dbReference>
<evidence type="ECO:0000313" key="1">
    <source>
        <dbReference type="EMBL" id="WGK88376.1"/>
    </source>
</evidence>
<dbReference type="InterPro" id="IPR014955">
    <property type="entry name" value="DUF1826"/>
</dbReference>
<keyword evidence="2" id="KW-1185">Reference proteome</keyword>
<gene>
    <name evidence="1" type="ORF">MOQ58_17750</name>
</gene>
<reference evidence="1 2" key="1">
    <citation type="submission" date="2022-03" db="EMBL/GenBank/DDBJ databases">
        <title>Plant growth promoting endophytes with ACC deaminase activity.</title>
        <authorList>
            <person name="Charles T."/>
            <person name="Van Dyk A."/>
            <person name="Cheng J."/>
            <person name="Heil J."/>
        </authorList>
    </citation>
    <scope>NUCLEOTIDE SEQUENCE [LARGE SCALE GENOMIC DNA]</scope>
    <source>
        <strain evidence="1 2">8R6</strain>
    </source>
</reference>
<accession>A0ABY8MPF0</accession>
<dbReference type="RefSeq" id="WP_280161536.1">
    <property type="nucleotide sequence ID" value="NZ_CP093428.1"/>
</dbReference>
<dbReference type="Proteomes" id="UP001243713">
    <property type="component" value="Chromosome"/>
</dbReference>
<proteinExistence type="predicted"/>
<sequence>MKTLALNNTVQVFNLDLLPVSDLSGFSQNNDPAVLIDLEPGKISNDQARDIALSLPDNYKAIFLRKDVAVIKDGLKCSLSEYLNPELLGALLDELYLAIDLFGTITYDEKPLVSLRVVTSEYVEKEHPSVSKFYHRDAAALTLTKCFYGEGAIYLREQNTNRTYFDENSIALNDADAAFDEADCRVVPQSNWILLKGEMYKGIDARNQAVVDIVLGEGARFKDFAKGIGLIHKGGRFIDTDRRLVFTISTYKTEF</sequence>
<dbReference type="Pfam" id="PF08856">
    <property type="entry name" value="DUF1826"/>
    <property type="match status" value="1"/>
</dbReference>
<organism evidence="1 2">
    <name type="scientific">Pseudomonas migulae</name>
    <dbReference type="NCBI Taxonomy" id="78543"/>
    <lineage>
        <taxon>Bacteria</taxon>
        <taxon>Pseudomonadati</taxon>
        <taxon>Pseudomonadota</taxon>
        <taxon>Gammaproteobacteria</taxon>
        <taxon>Pseudomonadales</taxon>
        <taxon>Pseudomonadaceae</taxon>
        <taxon>Pseudomonas</taxon>
    </lineage>
</organism>
<name>A0ABY8MPF0_9PSED</name>
<protein>
    <submittedName>
        <fullName evidence="1">DUF1826 domain-containing protein</fullName>
    </submittedName>
</protein>
<evidence type="ECO:0000313" key="2">
    <source>
        <dbReference type="Proteomes" id="UP001243713"/>
    </source>
</evidence>